<proteinExistence type="predicted"/>
<protein>
    <recommendedName>
        <fullName evidence="4">Primosomal protein</fullName>
    </recommendedName>
</protein>
<sequence>MGSVARPSIVPIALTVDDRTGYTLWAPPWEEDGEEWQAFLGTSEGETASVHLFPTPAALAAFCRTSTDHDLADHPVWPVVTGLGAEDLTPDDDHRYDLDGVYDIAAENPDRWAVEELAATIDIVSRLAECLDTAGVEDEDGATAARSPRDADDADADAVTDADADEDLADEDETGDDLADDDETEFPALAELVARPEIGSLGLGVEAFVGRSGEDAWIGVGGALDDLWEDVIEELSAHLDWTGAGTTTLGAYPSVSDEDGVDVDVDEDEDEAGDAAGPTAAPAVTATARGAEATVARGSDGSGNRPAMGSTAAAPEEAATAGVSTIRGGSRITATPAAVAAAAEFWEAVGILPVELVVPEGSGVTLRCYVDDVARFLGRDGEVYLFDTPSDLARFCAGDEQHDLTEIASWPEVADTDTMPLPAEQDRYDLTELSEVLTEVADGAAGLVDHRAFAQPVEGVRDVAEYAGLTRVDELLAPTEPLGRAVARAEREPDATLRAEDAAPLRAAWDEVVAQVSGALVFRS</sequence>
<evidence type="ECO:0000313" key="3">
    <source>
        <dbReference type="Proteomes" id="UP000199546"/>
    </source>
</evidence>
<feature type="compositionally biased region" description="Low complexity" evidence="1">
    <location>
        <begin position="274"/>
        <end position="298"/>
    </location>
</feature>
<accession>A0A1I6XZZ2</accession>
<dbReference type="AlphaFoldDB" id="A0A1I6XZZ2"/>
<reference evidence="3" key="1">
    <citation type="submission" date="2016-10" db="EMBL/GenBank/DDBJ databases">
        <authorList>
            <person name="Varghese N."/>
            <person name="Submissions S."/>
        </authorList>
    </citation>
    <scope>NUCLEOTIDE SEQUENCE [LARGE SCALE GENOMIC DNA]</scope>
    <source>
        <strain evidence="3">DSM 46136</strain>
    </source>
</reference>
<feature type="region of interest" description="Disordered" evidence="1">
    <location>
        <begin position="250"/>
        <end position="320"/>
    </location>
</feature>
<keyword evidence="3" id="KW-1185">Reference proteome</keyword>
<dbReference type="EMBL" id="FPBA01000002">
    <property type="protein sequence ID" value="SFT43888.1"/>
    <property type="molecule type" value="Genomic_DNA"/>
</dbReference>
<feature type="compositionally biased region" description="Acidic residues" evidence="1">
    <location>
        <begin position="256"/>
        <end position="273"/>
    </location>
</feature>
<gene>
    <name evidence="2" type="ORF">SAMN05660657_00786</name>
</gene>
<feature type="compositionally biased region" description="Low complexity" evidence="1">
    <location>
        <begin position="311"/>
        <end position="320"/>
    </location>
</feature>
<evidence type="ECO:0000313" key="2">
    <source>
        <dbReference type="EMBL" id="SFT43888.1"/>
    </source>
</evidence>
<name>A0A1I6XZZ2_9ACTN</name>
<evidence type="ECO:0000256" key="1">
    <source>
        <dbReference type="SAM" id="MobiDB-lite"/>
    </source>
</evidence>
<evidence type="ECO:0008006" key="4">
    <source>
        <dbReference type="Google" id="ProtNLM"/>
    </source>
</evidence>
<feature type="region of interest" description="Disordered" evidence="1">
    <location>
        <begin position="137"/>
        <end position="181"/>
    </location>
</feature>
<dbReference type="Proteomes" id="UP000199546">
    <property type="component" value="Unassembled WGS sequence"/>
</dbReference>
<feature type="compositionally biased region" description="Acidic residues" evidence="1">
    <location>
        <begin position="152"/>
        <end position="181"/>
    </location>
</feature>
<organism evidence="2 3">
    <name type="scientific">Geodermatophilus amargosae</name>
    <dbReference type="NCBI Taxonomy" id="1296565"/>
    <lineage>
        <taxon>Bacteria</taxon>
        <taxon>Bacillati</taxon>
        <taxon>Actinomycetota</taxon>
        <taxon>Actinomycetes</taxon>
        <taxon>Geodermatophilales</taxon>
        <taxon>Geodermatophilaceae</taxon>
        <taxon>Geodermatophilus</taxon>
    </lineage>
</organism>
<dbReference type="STRING" id="1296565.SAMN05660657_00786"/>